<reference evidence="1 2" key="1">
    <citation type="submission" date="2020-02" db="EMBL/GenBank/DDBJ databases">
        <title>Genome assembly of a novel Clostridium senegalense strain.</title>
        <authorList>
            <person name="Gupta T.B."/>
            <person name="Jauregui R."/>
            <person name="Maclean P."/>
            <person name="Nawarathana A."/>
            <person name="Brightwell G."/>
        </authorList>
    </citation>
    <scope>NUCLEOTIDE SEQUENCE [LARGE SCALE GENOMIC DNA]</scope>
    <source>
        <strain evidence="1 2">AGRFS4</strain>
    </source>
</reference>
<keyword evidence="2" id="KW-1185">Reference proteome</keyword>
<dbReference type="EMBL" id="JAAGPU010000014">
    <property type="protein sequence ID" value="NEU04951.1"/>
    <property type="molecule type" value="Genomic_DNA"/>
</dbReference>
<evidence type="ECO:0000313" key="1">
    <source>
        <dbReference type="EMBL" id="NEU04951.1"/>
    </source>
</evidence>
<sequence length="47" mass="4898">MKSVKKFLVGGILVIGLFGVIGSNTLMVTAENQDVVNPGPSRIVVKA</sequence>
<gene>
    <name evidence="1" type="ORF">G3M99_08810</name>
</gene>
<comment type="caution">
    <text evidence="1">The sequence shown here is derived from an EMBL/GenBank/DDBJ whole genome shotgun (WGS) entry which is preliminary data.</text>
</comment>
<name>A0A6M0H503_9CLOT</name>
<dbReference type="AlphaFoldDB" id="A0A6M0H503"/>
<accession>A0A6M0H503</accession>
<evidence type="ECO:0000313" key="2">
    <source>
        <dbReference type="Proteomes" id="UP000481872"/>
    </source>
</evidence>
<organism evidence="1 2">
    <name type="scientific">Clostridium senegalense</name>
    <dbReference type="NCBI Taxonomy" id="1465809"/>
    <lineage>
        <taxon>Bacteria</taxon>
        <taxon>Bacillati</taxon>
        <taxon>Bacillota</taxon>
        <taxon>Clostridia</taxon>
        <taxon>Eubacteriales</taxon>
        <taxon>Clostridiaceae</taxon>
        <taxon>Clostridium</taxon>
    </lineage>
</organism>
<proteinExistence type="predicted"/>
<dbReference type="Proteomes" id="UP000481872">
    <property type="component" value="Unassembled WGS sequence"/>
</dbReference>
<protein>
    <submittedName>
        <fullName evidence="1">Uncharacterized protein</fullName>
    </submittedName>
</protein>
<dbReference type="RefSeq" id="WP_199869888.1">
    <property type="nucleotide sequence ID" value="NZ_JAAGPU010000014.1"/>
</dbReference>